<dbReference type="AlphaFoldDB" id="A0A2T5XVJ3"/>
<comment type="caution">
    <text evidence="7">The sequence shown here is derived from an EMBL/GenBank/DDBJ whole genome shotgun (WGS) entry which is preliminary data.</text>
</comment>
<dbReference type="PANTHER" id="PTHR36449">
    <property type="entry name" value="ACETYLTRANSFERASE-RELATED"/>
    <property type="match status" value="1"/>
</dbReference>
<dbReference type="GeneID" id="84580414"/>
<keyword evidence="3 7" id="KW-0808">Transferase</keyword>
<evidence type="ECO:0000256" key="1">
    <source>
        <dbReference type="ARBA" id="ARBA00022491"/>
    </source>
</evidence>
<dbReference type="InterPro" id="IPR000182">
    <property type="entry name" value="GNAT_dom"/>
</dbReference>
<sequence length="187" mass="21964">MQTSNLTNTLQDMSFFRLREGHIIKPFDCEDDDLNEFLFQEAIPYRKEKLATTFIIENKERTLGYYSLLNDSLQLKEEMFSSKSQYNKFRRDLLPYPKRHLSNIPSVKIGRLAIDKTFKGKGLGRVIIDTIINHCIDLNEDQACRVITVDAYAQAVNFYHKIGFEFLTKLDEEEETRLMFLDLTSFI</sequence>
<dbReference type="GO" id="GO:0016747">
    <property type="term" value="F:acyltransferase activity, transferring groups other than amino-acyl groups"/>
    <property type="evidence" value="ECO:0007669"/>
    <property type="project" value="InterPro"/>
</dbReference>
<dbReference type="PANTHER" id="PTHR36449:SF1">
    <property type="entry name" value="ACETYLTRANSFERASE"/>
    <property type="match status" value="1"/>
</dbReference>
<dbReference type="InterPro" id="IPR016181">
    <property type="entry name" value="Acyl_CoA_acyltransferase"/>
</dbReference>
<feature type="domain" description="N-acetyltransferase" evidence="6">
    <location>
        <begin position="13"/>
        <end position="184"/>
    </location>
</feature>
<evidence type="ECO:0000313" key="7">
    <source>
        <dbReference type="EMBL" id="PTX07367.1"/>
    </source>
</evidence>
<evidence type="ECO:0000256" key="4">
    <source>
        <dbReference type="ARBA" id="ARBA00023315"/>
    </source>
</evidence>
<keyword evidence="1" id="KW-0678">Repressor</keyword>
<dbReference type="EMBL" id="QBKG01000004">
    <property type="protein sequence ID" value="PTX07367.1"/>
    <property type="molecule type" value="Genomic_DNA"/>
</dbReference>
<evidence type="ECO:0000313" key="8">
    <source>
        <dbReference type="Proteomes" id="UP000243985"/>
    </source>
</evidence>
<protein>
    <submittedName>
        <fullName evidence="7">Acetyltransferase (GNAT) family protein</fullName>
    </submittedName>
</protein>
<keyword evidence="2" id="KW-1277">Toxin-antitoxin system</keyword>
<accession>A0A2T5XVJ3</accession>
<reference evidence="7 8" key="1">
    <citation type="submission" date="2018-04" db="EMBL/GenBank/DDBJ databases">
        <title>Genomic Encyclopedia of Archaeal and Bacterial Type Strains, Phase II (KMG-II): from individual species to whole genera.</title>
        <authorList>
            <person name="Goeker M."/>
        </authorList>
    </citation>
    <scope>NUCLEOTIDE SEQUENCE [LARGE SCALE GENOMIC DNA]</scope>
    <source>
        <strain evidence="7 8">DSM 22902</strain>
    </source>
</reference>
<dbReference type="Gene3D" id="3.40.630.30">
    <property type="match status" value="1"/>
</dbReference>
<dbReference type="CDD" id="cd04301">
    <property type="entry name" value="NAT_SF"/>
    <property type="match status" value="1"/>
</dbReference>
<evidence type="ECO:0000256" key="3">
    <source>
        <dbReference type="ARBA" id="ARBA00022679"/>
    </source>
</evidence>
<evidence type="ECO:0000256" key="5">
    <source>
        <dbReference type="ARBA" id="ARBA00049880"/>
    </source>
</evidence>
<name>A0A2T5XVJ3_9FLAO</name>
<dbReference type="RefSeq" id="WP_107781881.1">
    <property type="nucleotide sequence ID" value="NZ_QBKG01000004.1"/>
</dbReference>
<evidence type="ECO:0000256" key="2">
    <source>
        <dbReference type="ARBA" id="ARBA00022649"/>
    </source>
</evidence>
<organism evidence="7 8">
    <name type="scientific">Capnocytophaga leadbetteri</name>
    <dbReference type="NCBI Taxonomy" id="327575"/>
    <lineage>
        <taxon>Bacteria</taxon>
        <taxon>Pseudomonadati</taxon>
        <taxon>Bacteroidota</taxon>
        <taxon>Flavobacteriia</taxon>
        <taxon>Flavobacteriales</taxon>
        <taxon>Flavobacteriaceae</taxon>
        <taxon>Capnocytophaga</taxon>
    </lineage>
</organism>
<comment type="catalytic activity">
    <reaction evidence="5">
        <text>glycyl-tRNA(Gly) + acetyl-CoA = N-acetylglycyl-tRNA(Gly) + CoA + H(+)</text>
        <dbReference type="Rhea" id="RHEA:81867"/>
        <dbReference type="Rhea" id="RHEA-COMP:9683"/>
        <dbReference type="Rhea" id="RHEA-COMP:19766"/>
        <dbReference type="ChEBI" id="CHEBI:15378"/>
        <dbReference type="ChEBI" id="CHEBI:57287"/>
        <dbReference type="ChEBI" id="CHEBI:57288"/>
        <dbReference type="ChEBI" id="CHEBI:78522"/>
        <dbReference type="ChEBI" id="CHEBI:232036"/>
    </reaction>
</comment>
<gene>
    <name evidence="7" type="ORF">C8P65_10457</name>
</gene>
<dbReference type="Proteomes" id="UP000243985">
    <property type="component" value="Unassembled WGS sequence"/>
</dbReference>
<evidence type="ECO:0000259" key="6">
    <source>
        <dbReference type="PROSITE" id="PS51186"/>
    </source>
</evidence>
<dbReference type="PROSITE" id="PS51186">
    <property type="entry name" value="GNAT"/>
    <property type="match status" value="1"/>
</dbReference>
<dbReference type="Pfam" id="PF13673">
    <property type="entry name" value="Acetyltransf_10"/>
    <property type="match status" value="1"/>
</dbReference>
<proteinExistence type="predicted"/>
<keyword evidence="4" id="KW-0012">Acyltransferase</keyword>
<dbReference type="SUPFAM" id="SSF55729">
    <property type="entry name" value="Acyl-CoA N-acyltransferases (Nat)"/>
    <property type="match status" value="1"/>
</dbReference>